<dbReference type="RefSeq" id="WP_405283882.1">
    <property type="nucleotide sequence ID" value="NZ_CP144380.1"/>
</dbReference>
<dbReference type="Proteomes" id="UP001484239">
    <property type="component" value="Unassembled WGS sequence"/>
</dbReference>
<evidence type="ECO:0000313" key="2">
    <source>
        <dbReference type="Proteomes" id="UP001484239"/>
    </source>
</evidence>
<comment type="caution">
    <text evidence="1">The sequence shown here is derived from an EMBL/GenBank/DDBJ whole genome shotgun (WGS) entry which is preliminary data.</text>
</comment>
<sequence length="120" mass="14334">MTENQYSELVRYLGVKFDEVRRHADTLFEQSRADLRLAVERSDLRFEAVDRRFDAMDERLDGMDQRLDGMDQRLDAMDQRFDAMDRRFDAMDLRFDSLESEMRTGFTEHGGRISALERRN</sequence>
<dbReference type="SUPFAM" id="SSF57997">
    <property type="entry name" value="Tropomyosin"/>
    <property type="match status" value="1"/>
</dbReference>
<accession>A0ABU9ED69</accession>
<proteinExistence type="predicted"/>
<dbReference type="EMBL" id="JBBHLI010000011">
    <property type="protein sequence ID" value="MEK9502476.1"/>
    <property type="molecule type" value="Genomic_DNA"/>
</dbReference>
<organism evidence="1 2">
    <name type="scientific">Gaopeijia maritima</name>
    <dbReference type="NCBI Taxonomy" id="3119007"/>
    <lineage>
        <taxon>Bacteria</taxon>
        <taxon>Pseudomonadati</taxon>
        <taxon>Gemmatimonadota</taxon>
        <taxon>Longimicrobiia</taxon>
        <taxon>Gaopeijiales</taxon>
        <taxon>Gaopeijiaceae</taxon>
        <taxon>Gaopeijia</taxon>
    </lineage>
</organism>
<evidence type="ECO:0008006" key="3">
    <source>
        <dbReference type="Google" id="ProtNLM"/>
    </source>
</evidence>
<keyword evidence="2" id="KW-1185">Reference proteome</keyword>
<gene>
    <name evidence="1" type="ORF">WI372_15890</name>
</gene>
<evidence type="ECO:0000313" key="1">
    <source>
        <dbReference type="EMBL" id="MEK9502476.1"/>
    </source>
</evidence>
<dbReference type="Gene3D" id="6.10.250.2540">
    <property type="match status" value="2"/>
</dbReference>
<protein>
    <recommendedName>
        <fullName evidence="3">t-SNARE coiled-coil homology domain-containing protein</fullName>
    </recommendedName>
</protein>
<reference evidence="1 2" key="1">
    <citation type="submission" date="2024-02" db="EMBL/GenBank/DDBJ databases">
        <title>A novel Gemmatimonadota bacterium.</title>
        <authorList>
            <person name="Du Z.-J."/>
            <person name="Ye Y.-Q."/>
        </authorList>
    </citation>
    <scope>NUCLEOTIDE SEQUENCE [LARGE SCALE GENOMIC DNA]</scope>
    <source>
        <strain evidence="1 2">DH-20</strain>
    </source>
</reference>
<name>A0ABU9ED69_9BACT</name>